<evidence type="ECO:0000313" key="2">
    <source>
        <dbReference type="EMBL" id="MPN38834.1"/>
    </source>
</evidence>
<dbReference type="AlphaFoldDB" id="A0A645HRS2"/>
<reference evidence="2" key="1">
    <citation type="submission" date="2019-08" db="EMBL/GenBank/DDBJ databases">
        <authorList>
            <person name="Kucharzyk K."/>
            <person name="Murdoch R.W."/>
            <person name="Higgins S."/>
            <person name="Loffler F."/>
        </authorList>
    </citation>
    <scope>NUCLEOTIDE SEQUENCE</scope>
</reference>
<keyword evidence="1" id="KW-0812">Transmembrane</keyword>
<sequence length="43" mass="4912">MENKPEDKKRGQTIKWIVIGIVVAVLIIIIKNWDGFINGFQSV</sequence>
<protein>
    <submittedName>
        <fullName evidence="2">Uncharacterized protein</fullName>
    </submittedName>
</protein>
<name>A0A645HRS2_9ZZZZ</name>
<proteinExistence type="predicted"/>
<feature type="transmembrane region" description="Helical" evidence="1">
    <location>
        <begin position="12"/>
        <end position="30"/>
    </location>
</feature>
<gene>
    <name evidence="2" type="ORF">SDC9_186359</name>
</gene>
<keyword evidence="1" id="KW-1133">Transmembrane helix</keyword>
<accession>A0A645HRS2</accession>
<organism evidence="2">
    <name type="scientific">bioreactor metagenome</name>
    <dbReference type="NCBI Taxonomy" id="1076179"/>
    <lineage>
        <taxon>unclassified sequences</taxon>
        <taxon>metagenomes</taxon>
        <taxon>ecological metagenomes</taxon>
    </lineage>
</organism>
<dbReference type="EMBL" id="VSSQ01094303">
    <property type="protein sequence ID" value="MPN38834.1"/>
    <property type="molecule type" value="Genomic_DNA"/>
</dbReference>
<comment type="caution">
    <text evidence="2">The sequence shown here is derived from an EMBL/GenBank/DDBJ whole genome shotgun (WGS) entry which is preliminary data.</text>
</comment>
<keyword evidence="1" id="KW-0472">Membrane</keyword>
<evidence type="ECO:0000256" key="1">
    <source>
        <dbReference type="SAM" id="Phobius"/>
    </source>
</evidence>